<sequence length="942" mass="102516">MSPPIATAESSRAPKRTKLEAQQKKSQPRLFAPFRALGFITNHVPFALQVRQAKGALEGPNVTIVTSLGNSWAMWDAGKMRLLFVGPPTPSPITSLAVHGNDVFASSGSTIHRYTRGKLLTSYTSSSSSEISQILILGNTLLSLHPASSNSSSNGSLQVFNITTTELEGEVSFPKGFEPSTMVHPSTYVNKVLVGGRDGRMGIWNIKTLSSIHIFPALNPASPSPITILTQSPAIDVIAVGHLDGTVRVVDIKDGEEVLKVRMEGNTGEGIVGVAFRMDGPPILATSSTAGTIAIWDLNAKGKLLHTIRDAHEAGVTGLQFVGGLLISSAGDNGVKQWAFDSPTAVPRLLKSRTGHHSPLTSIRYYGQDGKQILTASRDRSLRYTSVVRDSRSFELSQGSVVSKANALGVPVKSLKWSPIVRISSEVTRSKDWEDVVTMHEGDSYARSWRLQDKKAGRWALDAEDGAVSAVCTSACGNYALAGSSVGQIRMWNLQSGQERKTFQVNGVPAPVSVIGKGKKGKVVKGKKSGSAITGLCTDALNNVLIASTLDGSLSFFDFFTTNLEHTMKLPANITSIELHRDSGLLAVVCDDLIIRVLDVETRRIVRELSGPRRPILDMTFSPDSRWLITSSMDSVVRTYDVPTGQLVDAFRTTSIATGVTFSPTGDFLATSHVDSVGVHLWANKAQFSEVALRHIDENEVTDVAMPTVQGSDDDQDLDGIEPIGEPEFQDIYTTPEQLGEELLTLSLMPRSRWQTLLNLDIIRARNKPKEAPKAPEQAPFFLPTVTSLDDGLGTRFDIAPKEDDSASKSTTKLDLQSAFVESEFTRCLGQEKEGGRYEKFFIYLKSLTPAAIDMEIRSLLSIEHLERFLRALVGRLRSHRDFEAVQAVLAVCLAVHSDLLIANEELAEVLQQLLVEQRRESERLLNLVGYNLGTMSFLRGA</sequence>
<dbReference type="InterPro" id="IPR059157">
    <property type="entry name" value="WDR36-Utp21_N"/>
</dbReference>
<dbReference type="Pfam" id="PF25171">
    <property type="entry name" value="Beta-prop_WDR36-Utp21_1st"/>
    <property type="match status" value="1"/>
</dbReference>
<dbReference type="InterPro" id="IPR007319">
    <property type="entry name" value="WDR36/Utp21_C"/>
</dbReference>
<protein>
    <recommendedName>
        <fullName evidence="7">Small-subunit processome Utp21 domain-containing protein</fullName>
    </recommendedName>
</protein>
<dbReference type="SMART" id="SM00320">
    <property type="entry name" value="WD40"/>
    <property type="match status" value="10"/>
</dbReference>
<gene>
    <name evidence="5" type="ORF">FFLO_05290</name>
</gene>
<reference evidence="5" key="1">
    <citation type="submission" date="2020-04" db="EMBL/GenBank/DDBJ databases">
        <title>Analysis of mating type loci in Filobasidium floriforme.</title>
        <authorList>
            <person name="Nowrousian M."/>
        </authorList>
    </citation>
    <scope>NUCLEOTIDE SEQUENCE</scope>
    <source>
        <strain evidence="5">CBS 6242</strain>
    </source>
</reference>
<evidence type="ECO:0000313" key="5">
    <source>
        <dbReference type="EMBL" id="KAG7529993.1"/>
    </source>
</evidence>
<evidence type="ECO:0000256" key="1">
    <source>
        <dbReference type="PROSITE-ProRule" id="PRU00221"/>
    </source>
</evidence>
<dbReference type="InterPro" id="IPR001680">
    <property type="entry name" value="WD40_rpt"/>
</dbReference>
<keyword evidence="1" id="KW-0853">WD repeat</keyword>
<dbReference type="PANTHER" id="PTHR22840">
    <property type="entry name" value="WD REPEAT-CONTAINING PROTEIN 36"/>
    <property type="match status" value="1"/>
</dbReference>
<dbReference type="Pfam" id="PF04192">
    <property type="entry name" value="Utp21"/>
    <property type="match status" value="1"/>
</dbReference>
<keyword evidence="6" id="KW-1185">Reference proteome</keyword>
<evidence type="ECO:0000259" key="4">
    <source>
        <dbReference type="Pfam" id="PF25171"/>
    </source>
</evidence>
<accession>A0A8K0JJD3</accession>
<organism evidence="5 6">
    <name type="scientific">Filobasidium floriforme</name>
    <dbReference type="NCBI Taxonomy" id="5210"/>
    <lineage>
        <taxon>Eukaryota</taxon>
        <taxon>Fungi</taxon>
        <taxon>Dikarya</taxon>
        <taxon>Basidiomycota</taxon>
        <taxon>Agaricomycotina</taxon>
        <taxon>Tremellomycetes</taxon>
        <taxon>Filobasidiales</taxon>
        <taxon>Filobasidiaceae</taxon>
        <taxon>Filobasidium</taxon>
    </lineage>
</organism>
<dbReference type="GO" id="GO:0032040">
    <property type="term" value="C:small-subunit processome"/>
    <property type="evidence" value="ECO:0007669"/>
    <property type="project" value="InterPro"/>
</dbReference>
<dbReference type="SUPFAM" id="SSF50998">
    <property type="entry name" value="Quinoprotein alcohol dehydrogenase-like"/>
    <property type="match status" value="1"/>
</dbReference>
<comment type="caution">
    <text evidence="5">The sequence shown here is derived from an EMBL/GenBank/DDBJ whole genome shotgun (WGS) entry which is preliminary data.</text>
</comment>
<dbReference type="InterPro" id="IPR015943">
    <property type="entry name" value="WD40/YVTN_repeat-like_dom_sf"/>
</dbReference>
<feature type="domain" description="WDR36/Utp21 C-terminal" evidence="3">
    <location>
        <begin position="737"/>
        <end position="940"/>
    </location>
</feature>
<feature type="domain" description="WDR36/Utp21 N-terminal" evidence="4">
    <location>
        <begin position="64"/>
        <end position="341"/>
    </location>
</feature>
<feature type="region of interest" description="Disordered" evidence="2">
    <location>
        <begin position="1"/>
        <end position="26"/>
    </location>
</feature>
<dbReference type="Gene3D" id="2.130.10.10">
    <property type="entry name" value="YVTN repeat-like/Quinoprotein amine dehydrogenase"/>
    <property type="match status" value="2"/>
</dbReference>
<evidence type="ECO:0000256" key="2">
    <source>
        <dbReference type="SAM" id="MobiDB-lite"/>
    </source>
</evidence>
<dbReference type="GO" id="GO:0034388">
    <property type="term" value="C:Pwp2p-containing subcomplex of 90S preribosome"/>
    <property type="evidence" value="ECO:0007669"/>
    <property type="project" value="TreeGrafter"/>
</dbReference>
<dbReference type="SUPFAM" id="SSF50978">
    <property type="entry name" value="WD40 repeat-like"/>
    <property type="match status" value="1"/>
</dbReference>
<feature type="repeat" description="WD" evidence="1">
    <location>
        <begin position="461"/>
        <end position="502"/>
    </location>
</feature>
<dbReference type="PANTHER" id="PTHR22840:SF12">
    <property type="entry name" value="WD REPEAT-CONTAINING PROTEIN 36"/>
    <property type="match status" value="1"/>
</dbReference>
<dbReference type="AlphaFoldDB" id="A0A8K0JJD3"/>
<evidence type="ECO:0008006" key="7">
    <source>
        <dbReference type="Google" id="ProtNLM"/>
    </source>
</evidence>
<evidence type="ECO:0000313" key="6">
    <source>
        <dbReference type="Proteomes" id="UP000812966"/>
    </source>
</evidence>
<dbReference type="GO" id="GO:0006364">
    <property type="term" value="P:rRNA processing"/>
    <property type="evidence" value="ECO:0007669"/>
    <property type="project" value="InterPro"/>
</dbReference>
<dbReference type="InterPro" id="IPR011047">
    <property type="entry name" value="Quinoprotein_ADH-like_sf"/>
</dbReference>
<dbReference type="PROSITE" id="PS50082">
    <property type="entry name" value="WD_REPEATS_2"/>
    <property type="match status" value="2"/>
</dbReference>
<feature type="repeat" description="WD" evidence="1">
    <location>
        <begin position="609"/>
        <end position="650"/>
    </location>
</feature>
<dbReference type="EMBL" id="JABELV010000129">
    <property type="protein sequence ID" value="KAG7529993.1"/>
    <property type="molecule type" value="Genomic_DNA"/>
</dbReference>
<evidence type="ECO:0000259" key="3">
    <source>
        <dbReference type="Pfam" id="PF04192"/>
    </source>
</evidence>
<name>A0A8K0JJD3_9TREE</name>
<dbReference type="Proteomes" id="UP000812966">
    <property type="component" value="Unassembled WGS sequence"/>
</dbReference>
<dbReference type="InterPro" id="IPR036322">
    <property type="entry name" value="WD40_repeat_dom_sf"/>
</dbReference>
<dbReference type="Pfam" id="PF25168">
    <property type="entry name" value="Beta-prop_WDR36-Utp21_2nd"/>
    <property type="match status" value="1"/>
</dbReference>
<proteinExistence type="predicted"/>